<dbReference type="Proteomes" id="UP000281549">
    <property type="component" value="Unassembled WGS sequence"/>
</dbReference>
<sequence>MIVGEMLNLVCFLDTSFVASEVDVLVRVVLWMCEGSLNCPVGLAQCLEHCWRVYVEVRAGEVDGALVERVVGVAKKFVVVGSTSWYGLRMIGKCVGRRGMKMFEFVRQAVNRFNFLKTSPFKSSTEFKECLRGGGRSKEEMIRIELLELMNLIRMEMIEDKNDKKRKVEEGDLFEEEVRFHLETTEDVKLIVEYIFIYGCSTEMRNEVASKCMNEELIDYLYLIKRDNVDYQGLFNVIQKKPFEGPIELAMERMNEISYAISKKFFSVMRFDYLNLNIIKLYNCYAEMMSEKDVENLSEMILNWTEFSCNDLIEIKFNARIIKGIEKCLIRNYNKISDSGITTFNFNKNCSNDNTTNDNNINACVDSILNEWILIALIDKIEMFEFIKERLSKNRNQIKLFHIKRMIVRITENEKCKKYVENVRRMIDKETLDHLVNIYWIKDVLFSLYFQLELINQGFKLKDLVDLNDLNDLNWINIYINLCIEGSRDNNMDFNLKNTQLKVQDGIFLNLLLFLSKDSTDKAIASRLECFLKKNELLFNSSFINNKKELILLSLFKLVDLDHEDFQIDYKPFKHILTFKIDSIYKVADKLSLTSDNLLLTRVLIQLSTFYSPKYYLILFELIKNQFKLEIEFLNLFISSFKQRYSISKSTNSAMSTISEISLFDFIQRFNFNGFSNLFLLIPNDILIKMKINNKFINQLKLEWNTLTCNEKSIVYHKLYNLNGTGELINFIINEESLSELHLFDFSLDLMISYLISMAMNSDCKKILASLDCLSFLIPLFDIKSSENKMINLFIGSKKNINSNNDLHGNVYSIQSLLQSNADNWVYELIRACCFEKKNELMDFMGCLSFCQLDYSFSCLLFPAILNRFISVSSKTTLIHINTFLSNISITSIQEASLLVQYLKFNHKFPIQINWLNLIDSLINFNAIYEAIYVIELALTKQKDIESLTLSFSISPLNDSTNSQLKERLKNCYMKIPNKDYIYSVHLENPQDFVSLLDKQGYHQRVIESVIPSKNYACVISSLLNSHQYELAEQFINSIVDKDVEYETHWKLNKWDLPINYSSQNSIIYSFIKSGGHVDCGLVDRSRKFTFEEIRNKGFLLQSLKSGKMDKEIEIKFYEKMYFDNPSVASRTKFVDSMMGMLEDVLKMKDYGMCCRLLDKLSSLEQRHLV</sequence>
<dbReference type="EMBL" id="ML005176">
    <property type="protein sequence ID" value="RKP19716.1"/>
    <property type="molecule type" value="Genomic_DNA"/>
</dbReference>
<proteinExistence type="predicted"/>
<reference evidence="2" key="1">
    <citation type="journal article" date="2018" name="Nat. Microbiol.">
        <title>Leveraging single-cell genomics to expand the fungal tree of life.</title>
        <authorList>
            <person name="Ahrendt S.R."/>
            <person name="Quandt C.A."/>
            <person name="Ciobanu D."/>
            <person name="Clum A."/>
            <person name="Salamov A."/>
            <person name="Andreopoulos B."/>
            <person name="Cheng J.F."/>
            <person name="Woyke T."/>
            <person name="Pelin A."/>
            <person name="Henrissat B."/>
            <person name="Reynolds N.K."/>
            <person name="Benny G.L."/>
            <person name="Smith M.E."/>
            <person name="James T.Y."/>
            <person name="Grigoriev I.V."/>
        </authorList>
    </citation>
    <scope>NUCLEOTIDE SEQUENCE [LARGE SCALE GENOMIC DNA]</scope>
    <source>
        <strain evidence="2">CSF55</strain>
    </source>
</reference>
<gene>
    <name evidence="1" type="ORF">ROZALSC1DRAFT_22055</name>
</gene>
<evidence type="ECO:0000313" key="1">
    <source>
        <dbReference type="EMBL" id="RKP19716.1"/>
    </source>
</evidence>
<organism evidence="1 2">
    <name type="scientific">Rozella allomycis (strain CSF55)</name>
    <dbReference type="NCBI Taxonomy" id="988480"/>
    <lineage>
        <taxon>Eukaryota</taxon>
        <taxon>Fungi</taxon>
        <taxon>Fungi incertae sedis</taxon>
        <taxon>Cryptomycota</taxon>
        <taxon>Cryptomycota incertae sedis</taxon>
        <taxon>Rozella</taxon>
    </lineage>
</organism>
<evidence type="ECO:0000313" key="2">
    <source>
        <dbReference type="Proteomes" id="UP000281549"/>
    </source>
</evidence>
<name>A0A4P9YJE8_ROZAC</name>
<protein>
    <submittedName>
        <fullName evidence="1">Uncharacterized protein</fullName>
    </submittedName>
</protein>
<dbReference type="AlphaFoldDB" id="A0A4P9YJE8"/>
<accession>A0A4P9YJE8</accession>